<reference evidence="2 3" key="1">
    <citation type="submission" date="2019-08" db="EMBL/GenBank/DDBJ databases">
        <title>Genome of Aequorivita antarctica SW49 (type strain).</title>
        <authorList>
            <person name="Bowman J.P."/>
        </authorList>
    </citation>
    <scope>NUCLEOTIDE SEQUENCE [LARGE SCALE GENOMIC DNA]</scope>
    <source>
        <strain evidence="2 3">SW49</strain>
    </source>
</reference>
<organism evidence="2 3">
    <name type="scientific">Aequorivita antarctica</name>
    <dbReference type="NCBI Taxonomy" id="153266"/>
    <lineage>
        <taxon>Bacteria</taxon>
        <taxon>Pseudomonadati</taxon>
        <taxon>Bacteroidota</taxon>
        <taxon>Flavobacteriia</taxon>
        <taxon>Flavobacteriales</taxon>
        <taxon>Flavobacteriaceae</taxon>
        <taxon>Aequorivita</taxon>
    </lineage>
</organism>
<feature type="transmembrane region" description="Helical" evidence="1">
    <location>
        <begin position="16"/>
        <end position="35"/>
    </location>
</feature>
<keyword evidence="1" id="KW-0812">Transmembrane</keyword>
<comment type="caution">
    <text evidence="2">The sequence shown here is derived from an EMBL/GenBank/DDBJ whole genome shotgun (WGS) entry which is preliminary data.</text>
</comment>
<accession>A0A5C6Z348</accession>
<dbReference type="RefSeq" id="WP_111843716.1">
    <property type="nucleotide sequence ID" value="NZ_UEGI01000003.1"/>
</dbReference>
<name>A0A5C6Z348_9FLAO</name>
<sequence length="230" mass="26429">MFYLKTLKTLYCKIKLYIMKSALFIITLCISFSFYSQNEVGIILKNSGDKITIYDGSNSNNKKSIGGMAAGTFGPIAFNEKLLYYFDFDGKIQNIENTEYSEVKLGNGEVLFMTLPHSKDGGGLRVHRIIAKSDKYILGDYIGQDVHFFYIFDTDKNLVERRIPHSVTKKVSEKAMEKVKEYFGDCTDLMEELEVNFSHPEKRGMMKTYFLLFHVEDGRMVNLLSNIECN</sequence>
<keyword evidence="3" id="KW-1185">Reference proteome</keyword>
<proteinExistence type="predicted"/>
<dbReference type="AlphaFoldDB" id="A0A5C6Z348"/>
<keyword evidence="1" id="KW-1133">Transmembrane helix</keyword>
<gene>
    <name evidence="2" type="ORF">ESU54_03270</name>
</gene>
<dbReference type="EMBL" id="VORT01000002">
    <property type="protein sequence ID" value="TXD74285.1"/>
    <property type="molecule type" value="Genomic_DNA"/>
</dbReference>
<evidence type="ECO:0000313" key="3">
    <source>
        <dbReference type="Proteomes" id="UP000321497"/>
    </source>
</evidence>
<evidence type="ECO:0000313" key="2">
    <source>
        <dbReference type="EMBL" id="TXD74285.1"/>
    </source>
</evidence>
<protein>
    <submittedName>
        <fullName evidence="2">Uncharacterized protein</fullName>
    </submittedName>
</protein>
<keyword evidence="1" id="KW-0472">Membrane</keyword>
<evidence type="ECO:0000256" key="1">
    <source>
        <dbReference type="SAM" id="Phobius"/>
    </source>
</evidence>
<dbReference type="Proteomes" id="UP000321497">
    <property type="component" value="Unassembled WGS sequence"/>
</dbReference>